<evidence type="ECO:0000256" key="7">
    <source>
        <dbReference type="ARBA" id="ARBA00022840"/>
    </source>
</evidence>
<dbReference type="CDD" id="cd16917">
    <property type="entry name" value="HATPase_UhpB-NarQ-NarX-like"/>
    <property type="match status" value="1"/>
</dbReference>
<evidence type="ECO:0000256" key="5">
    <source>
        <dbReference type="ARBA" id="ARBA00022741"/>
    </source>
</evidence>
<name>A0A3N0DVE1_9ACTN</name>
<dbReference type="Gene3D" id="3.30.565.10">
    <property type="entry name" value="Histidine kinase-like ATPase, C-terminal domain"/>
    <property type="match status" value="1"/>
</dbReference>
<sequence>MGVAKPARTDLVLGVALVAAAVLSEAFIATSSTFASLAWGIVIAGGVTVRSTYPAVAVLVTSIALVFSPQAEHAGIDPASLGVVVAALLAFTVAERFGWLATGLAVVVLTVSCETTASYIIPLFPVAIVGAAGVGWIMKSQRRVNDELAARGQELEVEREIFARESVRLERARIAHELHDIVAHCISVLVVQAGAGRRLTDVDPEAAAEALSSIAEVAAQAEQEITALVAMLGSEPEEVTEPGVAMIEELVARMKAARLNVRLRMDGSISELDAEEAKACYRVVQESLTNALKHSPGAEIAISVLRQGRSAEVIVHNGPPPGARSGLENAGGGNGTQSMAARLRTFGGAFESGPTAEGGWQVRALLPLAS</sequence>
<keyword evidence="6" id="KW-0418">Kinase</keyword>
<keyword evidence="9" id="KW-0472">Membrane</keyword>
<accession>A0A3N0DVE1</accession>
<proteinExistence type="predicted"/>
<evidence type="ECO:0000256" key="3">
    <source>
        <dbReference type="ARBA" id="ARBA00022553"/>
    </source>
</evidence>
<dbReference type="EC" id="2.7.13.3" evidence="2"/>
<keyword evidence="8" id="KW-0902">Two-component regulatory system</keyword>
<feature type="transmembrane region" description="Helical" evidence="9">
    <location>
        <begin position="119"/>
        <end position="138"/>
    </location>
</feature>
<gene>
    <name evidence="11" type="ORF">EFL95_10750</name>
</gene>
<dbReference type="InterPro" id="IPR050482">
    <property type="entry name" value="Sensor_HK_TwoCompSys"/>
</dbReference>
<keyword evidence="5" id="KW-0547">Nucleotide-binding</keyword>
<dbReference type="Gene3D" id="1.20.5.1930">
    <property type="match status" value="1"/>
</dbReference>
<evidence type="ECO:0000259" key="10">
    <source>
        <dbReference type="Pfam" id="PF07730"/>
    </source>
</evidence>
<dbReference type="RefSeq" id="WP_123233958.1">
    <property type="nucleotide sequence ID" value="NZ_RJSG01000002.1"/>
</dbReference>
<evidence type="ECO:0000256" key="4">
    <source>
        <dbReference type="ARBA" id="ARBA00022679"/>
    </source>
</evidence>
<dbReference type="PANTHER" id="PTHR24421:SF10">
    <property type="entry name" value="NITRATE_NITRITE SENSOR PROTEIN NARQ"/>
    <property type="match status" value="1"/>
</dbReference>
<comment type="catalytic activity">
    <reaction evidence="1">
        <text>ATP + protein L-histidine = ADP + protein N-phospho-L-histidine.</text>
        <dbReference type="EC" id="2.7.13.3"/>
    </reaction>
</comment>
<evidence type="ECO:0000256" key="1">
    <source>
        <dbReference type="ARBA" id="ARBA00000085"/>
    </source>
</evidence>
<dbReference type="GO" id="GO:0046983">
    <property type="term" value="F:protein dimerization activity"/>
    <property type="evidence" value="ECO:0007669"/>
    <property type="project" value="InterPro"/>
</dbReference>
<evidence type="ECO:0000256" key="2">
    <source>
        <dbReference type="ARBA" id="ARBA00012438"/>
    </source>
</evidence>
<dbReference type="PANTHER" id="PTHR24421">
    <property type="entry name" value="NITRATE/NITRITE SENSOR PROTEIN NARX-RELATED"/>
    <property type="match status" value="1"/>
</dbReference>
<dbReference type="InterPro" id="IPR036890">
    <property type="entry name" value="HATPase_C_sf"/>
</dbReference>
<dbReference type="AlphaFoldDB" id="A0A3N0DVE1"/>
<dbReference type="SUPFAM" id="SSF55874">
    <property type="entry name" value="ATPase domain of HSP90 chaperone/DNA topoisomerase II/histidine kinase"/>
    <property type="match status" value="1"/>
</dbReference>
<reference evidence="11 12" key="1">
    <citation type="submission" date="2018-11" db="EMBL/GenBank/DDBJ databases">
        <authorList>
            <person name="Li F."/>
        </authorList>
    </citation>
    <scope>NUCLEOTIDE SEQUENCE [LARGE SCALE GENOMIC DNA]</scope>
    <source>
        <strain evidence="11 12">KIS18-7</strain>
    </source>
</reference>
<organism evidence="11 12">
    <name type="scientific">Nocardioides marmorisolisilvae</name>
    <dbReference type="NCBI Taxonomy" id="1542737"/>
    <lineage>
        <taxon>Bacteria</taxon>
        <taxon>Bacillati</taxon>
        <taxon>Actinomycetota</taxon>
        <taxon>Actinomycetes</taxon>
        <taxon>Propionibacteriales</taxon>
        <taxon>Nocardioidaceae</taxon>
        <taxon>Nocardioides</taxon>
    </lineage>
</organism>
<evidence type="ECO:0000256" key="9">
    <source>
        <dbReference type="SAM" id="Phobius"/>
    </source>
</evidence>
<keyword evidence="7" id="KW-0067">ATP-binding</keyword>
<evidence type="ECO:0000313" key="12">
    <source>
        <dbReference type="Proteomes" id="UP000277094"/>
    </source>
</evidence>
<dbReference type="Pfam" id="PF07730">
    <property type="entry name" value="HisKA_3"/>
    <property type="match status" value="1"/>
</dbReference>
<dbReference type="GO" id="GO:0000155">
    <property type="term" value="F:phosphorelay sensor kinase activity"/>
    <property type="evidence" value="ECO:0007669"/>
    <property type="project" value="InterPro"/>
</dbReference>
<dbReference type="OrthoDB" id="227596at2"/>
<evidence type="ECO:0000313" key="11">
    <source>
        <dbReference type="EMBL" id="RNL79456.1"/>
    </source>
</evidence>
<dbReference type="EMBL" id="RJSG01000002">
    <property type="protein sequence ID" value="RNL79456.1"/>
    <property type="molecule type" value="Genomic_DNA"/>
</dbReference>
<dbReference type="Proteomes" id="UP000277094">
    <property type="component" value="Unassembled WGS sequence"/>
</dbReference>
<evidence type="ECO:0000256" key="8">
    <source>
        <dbReference type="ARBA" id="ARBA00023012"/>
    </source>
</evidence>
<comment type="caution">
    <text evidence="11">The sequence shown here is derived from an EMBL/GenBank/DDBJ whole genome shotgun (WGS) entry which is preliminary data.</text>
</comment>
<dbReference type="GO" id="GO:0016020">
    <property type="term" value="C:membrane"/>
    <property type="evidence" value="ECO:0007669"/>
    <property type="project" value="InterPro"/>
</dbReference>
<evidence type="ECO:0000256" key="6">
    <source>
        <dbReference type="ARBA" id="ARBA00022777"/>
    </source>
</evidence>
<keyword evidence="9" id="KW-0812">Transmembrane</keyword>
<keyword evidence="12" id="KW-1185">Reference proteome</keyword>
<protein>
    <recommendedName>
        <fullName evidence="2">histidine kinase</fullName>
        <ecNumber evidence="2">2.7.13.3</ecNumber>
    </recommendedName>
</protein>
<feature type="transmembrane region" description="Helical" evidence="9">
    <location>
        <begin position="50"/>
        <end position="67"/>
    </location>
</feature>
<keyword evidence="9" id="KW-1133">Transmembrane helix</keyword>
<feature type="domain" description="Signal transduction histidine kinase subgroup 3 dimerisation and phosphoacceptor" evidence="10">
    <location>
        <begin position="170"/>
        <end position="232"/>
    </location>
</feature>
<dbReference type="InterPro" id="IPR011712">
    <property type="entry name" value="Sig_transdc_His_kin_sub3_dim/P"/>
</dbReference>
<keyword evidence="3" id="KW-0597">Phosphoprotein</keyword>
<dbReference type="GO" id="GO:0005524">
    <property type="term" value="F:ATP binding"/>
    <property type="evidence" value="ECO:0007669"/>
    <property type="project" value="UniProtKB-KW"/>
</dbReference>
<feature type="transmembrane region" description="Helical" evidence="9">
    <location>
        <begin position="79"/>
        <end position="99"/>
    </location>
</feature>
<keyword evidence="4" id="KW-0808">Transferase</keyword>